<proteinExistence type="predicted"/>
<comment type="caution">
    <text evidence="2">The sequence shown here is derived from an EMBL/GenBank/DDBJ whole genome shotgun (WGS) entry which is preliminary data.</text>
</comment>
<dbReference type="PANTHER" id="PTHR40469:SF2">
    <property type="entry name" value="GALACTOSE-BINDING DOMAIN-LIKE SUPERFAMILY PROTEIN"/>
    <property type="match status" value="1"/>
</dbReference>
<dbReference type="Pfam" id="PF06283">
    <property type="entry name" value="ThuA"/>
    <property type="match status" value="1"/>
</dbReference>
<dbReference type="InterPro" id="IPR029062">
    <property type="entry name" value="Class_I_gatase-like"/>
</dbReference>
<keyword evidence="3" id="KW-1185">Reference proteome</keyword>
<sequence>MLGKQNGFDTDTITDAGKFTYANLKKYAAVIFLNTTGNVLDDVQQAAFQKYIRSGKGFVGVHAATDTEFDWPWYGQLAGAYFSDHPKVQQAMLQVVEPVNVFTQHLPAQWTKTDEWYNFKWISDKLHVVLTVEESSYTGGKNGAKHPISWYQEFDGGRAFTTALGHTDESYTDPLFLQHLLAGIKYAAGKYKAVN</sequence>
<reference evidence="2" key="2">
    <citation type="submission" date="2020-09" db="EMBL/GenBank/DDBJ databases">
        <authorList>
            <person name="Sun Q."/>
            <person name="Sedlacek I."/>
        </authorList>
    </citation>
    <scope>NUCLEOTIDE SEQUENCE</scope>
    <source>
        <strain evidence="2">CCM 8711</strain>
    </source>
</reference>
<dbReference type="AlphaFoldDB" id="A0A917J979"/>
<evidence type="ECO:0000313" key="3">
    <source>
        <dbReference type="Proteomes" id="UP000662074"/>
    </source>
</evidence>
<feature type="domain" description="ThuA-like" evidence="1">
    <location>
        <begin position="2"/>
        <end position="187"/>
    </location>
</feature>
<dbReference type="EMBL" id="BMDO01000003">
    <property type="protein sequence ID" value="GGI50235.1"/>
    <property type="molecule type" value="Genomic_DNA"/>
</dbReference>
<accession>A0A917J979</accession>
<dbReference type="Proteomes" id="UP000662074">
    <property type="component" value="Unassembled WGS sequence"/>
</dbReference>
<dbReference type="InterPro" id="IPR029010">
    <property type="entry name" value="ThuA-like"/>
</dbReference>
<name>A0A917J979_9SPHI</name>
<evidence type="ECO:0000259" key="1">
    <source>
        <dbReference type="Pfam" id="PF06283"/>
    </source>
</evidence>
<gene>
    <name evidence="2" type="ORF">GCM10011425_14470</name>
</gene>
<organism evidence="2 3">
    <name type="scientific">Mucilaginibacter galii</name>
    <dbReference type="NCBI Taxonomy" id="2005073"/>
    <lineage>
        <taxon>Bacteria</taxon>
        <taxon>Pseudomonadati</taxon>
        <taxon>Bacteroidota</taxon>
        <taxon>Sphingobacteriia</taxon>
        <taxon>Sphingobacteriales</taxon>
        <taxon>Sphingobacteriaceae</taxon>
        <taxon>Mucilaginibacter</taxon>
    </lineage>
</organism>
<protein>
    <recommendedName>
        <fullName evidence="1">ThuA-like domain-containing protein</fullName>
    </recommendedName>
</protein>
<dbReference type="SUPFAM" id="SSF52317">
    <property type="entry name" value="Class I glutamine amidotransferase-like"/>
    <property type="match status" value="1"/>
</dbReference>
<reference evidence="2" key="1">
    <citation type="journal article" date="2014" name="Int. J. Syst. Evol. Microbiol.">
        <title>Complete genome sequence of Corynebacterium casei LMG S-19264T (=DSM 44701T), isolated from a smear-ripened cheese.</title>
        <authorList>
            <consortium name="US DOE Joint Genome Institute (JGI-PGF)"/>
            <person name="Walter F."/>
            <person name="Albersmeier A."/>
            <person name="Kalinowski J."/>
            <person name="Ruckert C."/>
        </authorList>
    </citation>
    <scope>NUCLEOTIDE SEQUENCE</scope>
    <source>
        <strain evidence="2">CCM 8711</strain>
    </source>
</reference>
<evidence type="ECO:0000313" key="2">
    <source>
        <dbReference type="EMBL" id="GGI50235.1"/>
    </source>
</evidence>
<dbReference type="Gene3D" id="3.40.50.880">
    <property type="match status" value="1"/>
</dbReference>
<dbReference type="PANTHER" id="PTHR40469">
    <property type="entry name" value="SECRETED GLYCOSYL HYDROLASE"/>
    <property type="match status" value="1"/>
</dbReference>